<dbReference type="AlphaFoldDB" id="A0A1B0GJP2"/>
<protein>
    <recommendedName>
        <fullName evidence="1">DUF3730 domain-containing protein</fullName>
    </recommendedName>
</protein>
<proteinExistence type="predicted"/>
<keyword evidence="3" id="KW-1185">Reference proteome</keyword>
<dbReference type="VEuPathDB" id="VectorBase:LLONM1_005493"/>
<evidence type="ECO:0000313" key="2">
    <source>
        <dbReference type="EnsemblMetazoa" id="LLOJ006677-PA"/>
    </source>
</evidence>
<reference evidence="2" key="1">
    <citation type="submission" date="2020-05" db="UniProtKB">
        <authorList>
            <consortium name="EnsemblMetazoa"/>
        </authorList>
    </citation>
    <scope>IDENTIFICATION</scope>
    <source>
        <strain evidence="2">Jacobina</strain>
    </source>
</reference>
<evidence type="ECO:0000313" key="3">
    <source>
        <dbReference type="Proteomes" id="UP000092461"/>
    </source>
</evidence>
<dbReference type="Proteomes" id="UP000092461">
    <property type="component" value="Unassembled WGS sequence"/>
</dbReference>
<evidence type="ECO:0000259" key="1">
    <source>
        <dbReference type="Pfam" id="PF12530"/>
    </source>
</evidence>
<accession>A0A1B0GJP2</accession>
<organism evidence="2 3">
    <name type="scientific">Lutzomyia longipalpis</name>
    <name type="common">Sand fly</name>
    <dbReference type="NCBI Taxonomy" id="7200"/>
    <lineage>
        <taxon>Eukaryota</taxon>
        <taxon>Metazoa</taxon>
        <taxon>Ecdysozoa</taxon>
        <taxon>Arthropoda</taxon>
        <taxon>Hexapoda</taxon>
        <taxon>Insecta</taxon>
        <taxon>Pterygota</taxon>
        <taxon>Neoptera</taxon>
        <taxon>Endopterygota</taxon>
        <taxon>Diptera</taxon>
        <taxon>Nematocera</taxon>
        <taxon>Psychodoidea</taxon>
        <taxon>Psychodidae</taxon>
        <taxon>Lutzomyia</taxon>
        <taxon>Lutzomyia</taxon>
    </lineage>
</organism>
<sequence>MSQKNVLEQVNALQSATEIALWLAKFYRDVKEKKLSGQSTNNEERTLMSICVSENYTVGLHACRVLIKAAEEDILSTAQVQTVLLSLLANAEGNRFSVISGALCEVTVTEFRKQCKATQSEYTCPYGLQNPEHPFIAILNANKGHGEEIAITVKELFNHQDKDASSEFLRPVFLYVVKNIEIIPSARTLWLLLIQWSVKSDHGSCLFMDCLMWISCQNSTLFTNILLNDALEAMVPKEKPNNTLEILLKMLSSLPNQLKLGLDPRMSFTLVLRAIQSDLIAKTLPYELILQICLDILDDVPHFYIGDLLTVIRYLVFNCPIKSFLIHRMMLDSLNLWSVAEAIMSDHVKQDIKIIREHIEKQNVIENKDWNLLKISFVDRMVGLYEDLDKIRYDLDDLFRTEDWDQLLKLLESLLGIKVPTITRLVCKMIRGMLLSHDVVPLEILVKVTPLLSNILRVNEDIASKFLTTIQYEIERINDSLSQLNLLRVVIECGHHRSNVPSILTLLRNFSEKNRNFEGDILKLYLRLWQIDTHTYQYLYDQLSQGHGKFNREFNLDRVEVIKIICEKSPTQHGVDLVAHLSEVLNQSSKPTDDGADICVAIDTIIMLCKSHTVSIVDIWKTHGFAFSKEKRPKVIMSLCKFLGEFPKYANASSEYNNMTQEIYQILWTYALTSKFPEVQKEAFAALEMFPLHKVTLKEIPEQLRENLKLAKLAKLEHDVDPMETLTYIPGECWLQLLMKVNNASKGFAGDLIAAQIRMEIQEYHEISYNMPDGRKEPRDLSYLPPKSILQPIIQFVHQQAAIPNPKESNNFNLIHCMRILSQKFPKPIPPVNWSCLYEVFIRTRGIRQYCVPVAISQSAISQTAKQFLCNYLENFKPSFTNNNCDEDEEIWAVVNKLPTLLNFIDPLLVREYIKKCFKGKIYFCTRRELLKAKIKEIVDDLTEDHLTHLAESLKECYEIQLYSDLEDPFLAIFSPFKKKHLAFWIDFASRQPESLKKDIHWLLTIDFKDIKMLDPIIKHISDPTSGYDASIQWKNYEEDYEITKMELVFKVFKNNPEECLNWCLKLLADMQYAAEHEINYDFENFLMILEFVIDITSGYEVIYGEIYGYHVDGYHDAFPQSLMVLSEMEGLKDQCSQ</sequence>
<dbReference type="GO" id="GO:0060147">
    <property type="term" value="P:regulation of post-transcriptional gene silencing"/>
    <property type="evidence" value="ECO:0007669"/>
    <property type="project" value="InterPro"/>
</dbReference>
<name>A0A1B0GJP2_LUTLO</name>
<dbReference type="InterPro" id="IPR022542">
    <property type="entry name" value="FOCAD/RST1_DUF3730"/>
</dbReference>
<dbReference type="VEuPathDB" id="VectorBase:LLOJ006677"/>
<dbReference type="InterPro" id="IPR045163">
    <property type="entry name" value="Focadhesin/RST1"/>
</dbReference>
<feature type="domain" description="DUF3730" evidence="1">
    <location>
        <begin position="467"/>
        <end position="687"/>
    </location>
</feature>
<dbReference type="PANTHER" id="PTHR16212:SF4">
    <property type="entry name" value="FOCADHESIN"/>
    <property type="match status" value="1"/>
</dbReference>
<dbReference type="EMBL" id="AJWK01021993">
    <property type="status" value="NOT_ANNOTATED_CDS"/>
    <property type="molecule type" value="Genomic_DNA"/>
</dbReference>
<dbReference type="Pfam" id="PF12530">
    <property type="entry name" value="DUF3730"/>
    <property type="match status" value="1"/>
</dbReference>
<dbReference type="PANTHER" id="PTHR16212">
    <property type="entry name" value="FOCADHESIN FAMILY MEMBER"/>
    <property type="match status" value="1"/>
</dbReference>
<dbReference type="EnsemblMetazoa" id="LLOJ006677-RA">
    <property type="protein sequence ID" value="LLOJ006677-PA"/>
    <property type="gene ID" value="LLOJ006677"/>
</dbReference>